<organism evidence="1 2">
    <name type="scientific">Rhabditophanes sp. KR3021</name>
    <dbReference type="NCBI Taxonomy" id="114890"/>
    <lineage>
        <taxon>Eukaryota</taxon>
        <taxon>Metazoa</taxon>
        <taxon>Ecdysozoa</taxon>
        <taxon>Nematoda</taxon>
        <taxon>Chromadorea</taxon>
        <taxon>Rhabditida</taxon>
        <taxon>Tylenchina</taxon>
        <taxon>Panagrolaimomorpha</taxon>
        <taxon>Strongyloidoidea</taxon>
        <taxon>Alloionematidae</taxon>
        <taxon>Rhabditophanes</taxon>
    </lineage>
</organism>
<sequence>MLVKELLAKVPKSNDGRKNVHGLYVPKDCVLNVQKKGVYARKVNRYVFLSHKIDVMQKLYKVGSHVDVHNTDVNGNRVLSKKQERMKKIIDTRKDDGPKYQTVAVKRSQVTNVGHGKCTIEEVYSLSPASAKLLG</sequence>
<reference evidence="2" key="1">
    <citation type="submission" date="2016-11" db="UniProtKB">
        <authorList>
            <consortium name="WormBaseParasite"/>
        </authorList>
    </citation>
    <scope>IDENTIFICATION</scope>
    <source>
        <strain evidence="2">KR3021</strain>
    </source>
</reference>
<protein>
    <submittedName>
        <fullName evidence="2">60S ribosomal protein L26</fullName>
    </submittedName>
</protein>
<dbReference type="Proteomes" id="UP000095286">
    <property type="component" value="Unplaced"/>
</dbReference>
<dbReference type="WBParaSite" id="RSKR_0001052550.1">
    <property type="protein sequence ID" value="RSKR_0001052550.1"/>
    <property type="gene ID" value="RSKR_0001052550"/>
</dbReference>
<accession>A0AC35UE31</accession>
<evidence type="ECO:0000313" key="1">
    <source>
        <dbReference type="Proteomes" id="UP000095286"/>
    </source>
</evidence>
<name>A0AC35UE31_9BILA</name>
<proteinExistence type="predicted"/>
<evidence type="ECO:0000313" key="2">
    <source>
        <dbReference type="WBParaSite" id="RSKR_0001052550.1"/>
    </source>
</evidence>